<dbReference type="EMBL" id="CP040428">
    <property type="protein sequence ID" value="QCT20042.1"/>
    <property type="molecule type" value="Genomic_DNA"/>
</dbReference>
<evidence type="ECO:0000259" key="2">
    <source>
        <dbReference type="Pfam" id="PF13356"/>
    </source>
</evidence>
<name>A0A4P8YN86_9ENTR</name>
<accession>A0A4P8YN86</accession>
<dbReference type="AlphaFoldDB" id="A0A4P8YN86"/>
<protein>
    <submittedName>
        <fullName evidence="3">DUF4102 domain-containing protein</fullName>
    </submittedName>
</protein>
<dbReference type="InterPro" id="IPR025166">
    <property type="entry name" value="Integrase_DNA_bind_dom"/>
</dbReference>
<sequence>MGEYPEVSLSDARARRDEAKRGIAGGSDPGKAKQEEKLAQEAQVKFLRLYHAFFV</sequence>
<feature type="domain" description="Integrase DNA-binding" evidence="2">
    <location>
        <begin position="1"/>
        <end position="36"/>
    </location>
</feature>
<dbReference type="Pfam" id="PF13356">
    <property type="entry name" value="Arm-DNA-bind_3"/>
    <property type="match status" value="1"/>
</dbReference>
<evidence type="ECO:0000256" key="1">
    <source>
        <dbReference type="SAM" id="MobiDB-lite"/>
    </source>
</evidence>
<dbReference type="Gene3D" id="3.30.160.390">
    <property type="entry name" value="Integrase, DNA-binding domain"/>
    <property type="match status" value="1"/>
</dbReference>
<feature type="compositionally biased region" description="Basic and acidic residues" evidence="1">
    <location>
        <begin position="12"/>
        <end position="21"/>
    </location>
</feature>
<dbReference type="KEGG" id="izh:FEM41_10465"/>
<dbReference type="Proteomes" id="UP000302163">
    <property type="component" value="Chromosome"/>
</dbReference>
<gene>
    <name evidence="3" type="ORF">FEM41_10465</name>
</gene>
<proteinExistence type="predicted"/>
<dbReference type="OrthoDB" id="9795573at2"/>
<dbReference type="InterPro" id="IPR038488">
    <property type="entry name" value="Integrase_DNA-bd_sf"/>
</dbReference>
<evidence type="ECO:0000313" key="4">
    <source>
        <dbReference type="Proteomes" id="UP000302163"/>
    </source>
</evidence>
<feature type="region of interest" description="Disordered" evidence="1">
    <location>
        <begin position="1"/>
        <end position="36"/>
    </location>
</feature>
<organism evidence="3 4">
    <name type="scientific">Jejubacter calystegiae</name>
    <dbReference type="NCBI Taxonomy" id="2579935"/>
    <lineage>
        <taxon>Bacteria</taxon>
        <taxon>Pseudomonadati</taxon>
        <taxon>Pseudomonadota</taxon>
        <taxon>Gammaproteobacteria</taxon>
        <taxon>Enterobacterales</taxon>
        <taxon>Enterobacteriaceae</taxon>
        <taxon>Jejubacter</taxon>
    </lineage>
</organism>
<reference evidence="3 4" key="1">
    <citation type="submission" date="2019-05" db="EMBL/GenBank/DDBJ databases">
        <title>Complete genome sequence of Izhakiella calystegiae KSNA2, an endophyte isolated from beach morning glory (Calystegia soldanella).</title>
        <authorList>
            <person name="Jiang L."/>
            <person name="Jeong J.C."/>
            <person name="Kim C.Y."/>
            <person name="Kim D.H."/>
            <person name="Kim S.W."/>
            <person name="Lee j."/>
        </authorList>
    </citation>
    <scope>NUCLEOTIDE SEQUENCE [LARGE SCALE GENOMIC DNA]</scope>
    <source>
        <strain evidence="3 4">KSNA2</strain>
    </source>
</reference>
<evidence type="ECO:0000313" key="3">
    <source>
        <dbReference type="EMBL" id="QCT20042.1"/>
    </source>
</evidence>
<keyword evidence="4" id="KW-1185">Reference proteome</keyword>